<evidence type="ECO:0000256" key="1">
    <source>
        <dbReference type="SAM" id="Coils"/>
    </source>
</evidence>
<organism evidence="3 4">
    <name type="scientific">Panaeolus cyanescens</name>
    <dbReference type="NCBI Taxonomy" id="181874"/>
    <lineage>
        <taxon>Eukaryota</taxon>
        <taxon>Fungi</taxon>
        <taxon>Dikarya</taxon>
        <taxon>Basidiomycota</taxon>
        <taxon>Agaricomycotina</taxon>
        <taxon>Agaricomycetes</taxon>
        <taxon>Agaricomycetidae</taxon>
        <taxon>Agaricales</taxon>
        <taxon>Agaricineae</taxon>
        <taxon>Galeropsidaceae</taxon>
        <taxon>Panaeolus</taxon>
    </lineage>
</organism>
<dbReference type="STRING" id="181874.A0A409WZC6"/>
<feature type="coiled-coil region" evidence="1">
    <location>
        <begin position="82"/>
        <end position="261"/>
    </location>
</feature>
<dbReference type="AlphaFoldDB" id="A0A409WZC6"/>
<feature type="region of interest" description="Disordered" evidence="2">
    <location>
        <begin position="354"/>
        <end position="401"/>
    </location>
</feature>
<evidence type="ECO:0000256" key="2">
    <source>
        <dbReference type="SAM" id="MobiDB-lite"/>
    </source>
</evidence>
<feature type="compositionally biased region" description="Polar residues" evidence="2">
    <location>
        <begin position="354"/>
        <end position="366"/>
    </location>
</feature>
<name>A0A409WZC6_9AGAR</name>
<dbReference type="GO" id="GO:0045098">
    <property type="term" value="C:type III intermediate filament"/>
    <property type="evidence" value="ECO:0007669"/>
    <property type="project" value="TreeGrafter"/>
</dbReference>
<evidence type="ECO:0000313" key="3">
    <source>
        <dbReference type="EMBL" id="PPQ83883.1"/>
    </source>
</evidence>
<dbReference type="Proteomes" id="UP000284842">
    <property type="component" value="Unassembled WGS sequence"/>
</dbReference>
<feature type="compositionally biased region" description="Acidic residues" evidence="2">
    <location>
        <begin position="379"/>
        <end position="388"/>
    </location>
</feature>
<evidence type="ECO:0000313" key="4">
    <source>
        <dbReference type="Proteomes" id="UP000284842"/>
    </source>
</evidence>
<gene>
    <name evidence="3" type="ORF">CVT24_006451</name>
</gene>
<feature type="region of interest" description="Disordered" evidence="2">
    <location>
        <begin position="512"/>
        <end position="536"/>
    </location>
</feature>
<dbReference type="PANTHER" id="PTHR34707:SF1">
    <property type="entry name" value="VIMENTIN-TYPE INTERMEDIATE FILAMENT-ASSOCIATED COILED-COIL PROTEIN"/>
    <property type="match status" value="1"/>
</dbReference>
<keyword evidence="1" id="KW-0175">Coiled coil</keyword>
<feature type="region of interest" description="Disordered" evidence="2">
    <location>
        <begin position="272"/>
        <end position="325"/>
    </location>
</feature>
<proteinExistence type="predicted"/>
<feature type="coiled-coil region" evidence="1">
    <location>
        <begin position="5"/>
        <end position="53"/>
    </location>
</feature>
<keyword evidence="4" id="KW-1185">Reference proteome</keyword>
<dbReference type="InParanoid" id="A0A409WZC6"/>
<comment type="caution">
    <text evidence="3">The sequence shown here is derived from an EMBL/GenBank/DDBJ whole genome shotgun (WGS) entry which is preliminary data.</text>
</comment>
<sequence length="695" mass="78180">MGQTVNSLQDTVKQKDESIKTLQEQLATASGSCTRLQEDLRQNEKQLMEERTRTKTAEDTLTEQTTRLRMEEKVSAKHFSSFRTAEDRARLLSEQLERLKEQTNANADAVRVQQLEVSLREKDAIIIKLREQISGSDVDNVMGQEQRISDLERDVEQLTRSNTELRTSLTTVENSLRDALASEDNLRKAVRDAKEDLTRQKEYLTTRMNDYRSQADQLRQSLLAQSPRDATMGCAVHDEEIKRLQDALAVHRDEIQTLKDSLVAASVTAATAGNGSATDDDLGSRGAAGPGGNAGNPFEGRRPNDPLTSSAPNNPPPPPFSAGFAVPFIPSTENILSLVDSRVRGMEERLGQQIQTALSVGSQPQSKRGKKRRPQAGDDLADDEEDGHEDDRGVGDNLTPKQQTMIRNATYSFFGIKKKAEEAFLLPYVPQAELEAYRQEPEERNGALPELSVPYRPDWTERWGNYNKSLGVVFMQKWTEDATTASEKIPDDIVLGHFRTVLGNLIRNRRSKGAGTVEEVSNRETRTKKNNRRGTRRHSLGECRIWMINYKIETARNESERVLFVYMKRALETAGPDSVSSDETDGGDRTGNTYNVRHCRWKSTLLTDIEKFVDANLYAKVGQQGTSGRKLRLRIREKNSSSQRPAPVGLPSNFYSGDFIQGRDPIKRAELKVKQPIEQIFFVLENDGLDVRLLQ</sequence>
<protein>
    <submittedName>
        <fullName evidence="3">Uncharacterized protein</fullName>
    </submittedName>
</protein>
<accession>A0A409WZC6</accession>
<dbReference type="EMBL" id="NHTK01004967">
    <property type="protein sequence ID" value="PPQ83883.1"/>
    <property type="molecule type" value="Genomic_DNA"/>
</dbReference>
<dbReference type="PANTHER" id="PTHR34707">
    <property type="entry name" value="VIMENTIN-TYPE INTERMEDIATE FILAMENT-ASSOCIATED COILED-COIL PROTEIN"/>
    <property type="match status" value="1"/>
</dbReference>
<reference evidence="3 4" key="1">
    <citation type="journal article" date="2018" name="Evol. Lett.">
        <title>Horizontal gene cluster transfer increased hallucinogenic mushroom diversity.</title>
        <authorList>
            <person name="Reynolds H.T."/>
            <person name="Vijayakumar V."/>
            <person name="Gluck-Thaler E."/>
            <person name="Korotkin H.B."/>
            <person name="Matheny P.B."/>
            <person name="Slot J.C."/>
        </authorList>
    </citation>
    <scope>NUCLEOTIDE SEQUENCE [LARGE SCALE GENOMIC DNA]</scope>
    <source>
        <strain evidence="3 4">2629</strain>
    </source>
</reference>